<evidence type="ECO:0000313" key="1">
    <source>
        <dbReference type="EMBL" id="KAH6640150.1"/>
    </source>
</evidence>
<evidence type="ECO:0000313" key="2">
    <source>
        <dbReference type="Proteomes" id="UP000724584"/>
    </source>
</evidence>
<reference evidence="1 2" key="1">
    <citation type="journal article" date="2021" name="Nat. Commun.">
        <title>Genetic determinants of endophytism in the Arabidopsis root mycobiome.</title>
        <authorList>
            <person name="Mesny F."/>
            <person name="Miyauchi S."/>
            <person name="Thiergart T."/>
            <person name="Pickel B."/>
            <person name="Atanasova L."/>
            <person name="Karlsson M."/>
            <person name="Huettel B."/>
            <person name="Barry K.W."/>
            <person name="Haridas S."/>
            <person name="Chen C."/>
            <person name="Bauer D."/>
            <person name="Andreopoulos W."/>
            <person name="Pangilinan J."/>
            <person name="LaButti K."/>
            <person name="Riley R."/>
            <person name="Lipzen A."/>
            <person name="Clum A."/>
            <person name="Drula E."/>
            <person name="Henrissat B."/>
            <person name="Kohler A."/>
            <person name="Grigoriev I.V."/>
            <person name="Martin F.M."/>
            <person name="Hacquard S."/>
        </authorList>
    </citation>
    <scope>NUCLEOTIDE SEQUENCE [LARGE SCALE GENOMIC DNA]</scope>
    <source>
        <strain evidence="1 2">MPI-SDFR-AT-0079</strain>
    </source>
</reference>
<dbReference type="EMBL" id="JAGIZQ010000002">
    <property type="protein sequence ID" value="KAH6640150.1"/>
    <property type="molecule type" value="Genomic_DNA"/>
</dbReference>
<proteinExistence type="predicted"/>
<protein>
    <submittedName>
        <fullName evidence="1">Kinase-like domain-containing protein</fullName>
    </submittedName>
</protein>
<keyword evidence="2" id="KW-1185">Reference proteome</keyword>
<comment type="caution">
    <text evidence="1">The sequence shown here is derived from an EMBL/GenBank/DDBJ whole genome shotgun (WGS) entry which is preliminary data.</text>
</comment>
<dbReference type="Proteomes" id="UP000724584">
    <property type="component" value="Unassembled WGS sequence"/>
</dbReference>
<accession>A0ACB7PF59</accession>
<organism evidence="1 2">
    <name type="scientific">Chaetomium tenue</name>
    <dbReference type="NCBI Taxonomy" id="1854479"/>
    <lineage>
        <taxon>Eukaryota</taxon>
        <taxon>Fungi</taxon>
        <taxon>Dikarya</taxon>
        <taxon>Ascomycota</taxon>
        <taxon>Pezizomycotina</taxon>
        <taxon>Sordariomycetes</taxon>
        <taxon>Sordariomycetidae</taxon>
        <taxon>Sordariales</taxon>
        <taxon>Chaetomiaceae</taxon>
        <taxon>Chaetomium</taxon>
    </lineage>
</organism>
<gene>
    <name evidence="1" type="ORF">F5144DRAFT_484853</name>
</gene>
<sequence length="348" mass="39138">MPTAPTAPTLTQRPNPFFVGDILQGSSGRSYSIEEVLADRRGPLLCVYRASNSILPTGSAQGNKYVIKNIIKDGFEYQQNLQKSLSGLPNLRAMVDTIPDGQLFVYPFLRGDLLRFADKPLSDDLRKSILKSALVGLLELHDRNIFHSDIKPNNILLDYEETANQEYKVHRVQISDLEDAVHLKPGKALAGCPSGNQFWRSPEAWARAKQNTPSDVYSFAIVAIYVMLRNMVFWPGDEAATSTSGEAWRPIIYNHISYFGDEDGFQGLLTHIGEKNEFFERLIAVAPEVKPRKPFSLWQNLDTGFRDLVVKMTNLDPTRRITAREALEHPWFNQGGGGGLEKLLRLSF</sequence>
<name>A0ACB7PF59_9PEZI</name>